<dbReference type="EMBL" id="NAFL01000263">
    <property type="protein sequence ID" value="OSJ29979.1"/>
    <property type="molecule type" value="Genomic_DNA"/>
</dbReference>
<reference evidence="2 3" key="1">
    <citation type="submission" date="2017-03" db="EMBL/GenBank/DDBJ databases">
        <title>Whole genome sequences of fourteen strains of Bradyrhizobium canariense and one strain of Bradyrhizobium japonicum isolated from Lupinus (Papilionoideae: Genisteae) species in Algeria.</title>
        <authorList>
            <person name="Crovadore J."/>
            <person name="Chekireb D."/>
            <person name="Brachmann A."/>
            <person name="Chablais R."/>
            <person name="Cochard B."/>
            <person name="Lefort F."/>
        </authorList>
    </citation>
    <scope>NUCLEOTIDE SEQUENCE [LARGE SCALE GENOMIC DNA]</scope>
    <source>
        <strain evidence="2 3">UBMA197</strain>
    </source>
</reference>
<dbReference type="InterPro" id="IPR055222">
    <property type="entry name" value="PRISE-like_Rossmann-fold"/>
</dbReference>
<name>A0A1Y2JJL6_BRAJP</name>
<feature type="domain" description="NAD-dependent epimerase/dehydratase" evidence="1">
    <location>
        <begin position="14"/>
        <end position="250"/>
    </location>
</feature>
<protein>
    <submittedName>
        <fullName evidence="2">Short-chain dehydrogenase</fullName>
    </submittedName>
</protein>
<dbReference type="RefSeq" id="WP_085402251.1">
    <property type="nucleotide sequence ID" value="NZ_NAFL01000263.1"/>
</dbReference>
<sequence length="381" mass="41162">MNTTNQSKIAPQKVLITGASGLLGVAAIERFLDAGWDVVGVSRRKPELPSGRDVDFLSVDLRDREKARAAFEPLTDVTHVAYTALHEKPELVAGWSSKDQIDTNNAMLRNVVEPIVRSAKNFQHISVLQGTKVYGVHLHPIPIPARERDARKDHPNFFFDQEAYVGEMGAKHGFSYTALRPQLVTGPTPGALNVLPAIGAYAAIRREKGEPFGFPGGPSFVWEAADADLVGDVAVWAAQSPQAANEAFNITNGDVFEWRNVWPGIAETLGVEAGPDTPMSVTAYLAEHADVWGKIVAKYGLRSRSLRDLVGQGDQHADFAFAYGAPAGPRAFVSTVKLRQAGFVTVVDTEVSFRKALQSLIDNKLLAPASKQAAARLSVAS</sequence>
<dbReference type="PANTHER" id="PTHR32487">
    <property type="entry name" value="3-OXO-DELTA(4,5)-STEROID 5-BETA-REDUCTASE"/>
    <property type="match status" value="1"/>
</dbReference>
<dbReference type="SUPFAM" id="SSF51735">
    <property type="entry name" value="NAD(P)-binding Rossmann-fold domains"/>
    <property type="match status" value="1"/>
</dbReference>
<proteinExistence type="predicted"/>
<dbReference type="Proteomes" id="UP000193335">
    <property type="component" value="Unassembled WGS sequence"/>
</dbReference>
<accession>A0A1Y2JJL6</accession>
<gene>
    <name evidence="2" type="ORF">BSZ19_25845</name>
</gene>
<dbReference type="CDD" id="cd08948">
    <property type="entry name" value="5beta-POR_like_SDR_a"/>
    <property type="match status" value="1"/>
</dbReference>
<dbReference type="InterPro" id="IPR036291">
    <property type="entry name" value="NAD(P)-bd_dom_sf"/>
</dbReference>
<comment type="caution">
    <text evidence="2">The sequence shown here is derived from an EMBL/GenBank/DDBJ whole genome shotgun (WGS) entry which is preliminary data.</text>
</comment>
<dbReference type="PANTHER" id="PTHR32487:SF0">
    <property type="entry name" value="3-OXO-DELTA(4,5)-STEROID 5-BETA-REDUCTASE"/>
    <property type="match status" value="1"/>
</dbReference>
<dbReference type="Pfam" id="PF01370">
    <property type="entry name" value="Epimerase"/>
    <property type="match status" value="1"/>
</dbReference>
<evidence type="ECO:0000313" key="3">
    <source>
        <dbReference type="Proteomes" id="UP000193335"/>
    </source>
</evidence>
<evidence type="ECO:0000313" key="2">
    <source>
        <dbReference type="EMBL" id="OSJ29979.1"/>
    </source>
</evidence>
<dbReference type="InterPro" id="IPR001509">
    <property type="entry name" value="Epimerase_deHydtase"/>
</dbReference>
<evidence type="ECO:0000259" key="1">
    <source>
        <dbReference type="Pfam" id="PF01370"/>
    </source>
</evidence>
<dbReference type="Gene3D" id="3.40.50.720">
    <property type="entry name" value="NAD(P)-binding Rossmann-like Domain"/>
    <property type="match status" value="1"/>
</dbReference>
<organism evidence="2 3">
    <name type="scientific">Bradyrhizobium japonicum</name>
    <dbReference type="NCBI Taxonomy" id="375"/>
    <lineage>
        <taxon>Bacteria</taxon>
        <taxon>Pseudomonadati</taxon>
        <taxon>Pseudomonadota</taxon>
        <taxon>Alphaproteobacteria</taxon>
        <taxon>Hyphomicrobiales</taxon>
        <taxon>Nitrobacteraceae</taxon>
        <taxon>Bradyrhizobium</taxon>
    </lineage>
</organism>
<dbReference type="AlphaFoldDB" id="A0A1Y2JJL6"/>